<comment type="caution">
    <text evidence="1">The sequence shown here is derived from an EMBL/GenBank/DDBJ whole genome shotgun (WGS) entry which is preliminary data.</text>
</comment>
<accession>A0AAV6WTQ8</accession>
<proteinExistence type="predicted"/>
<protein>
    <submittedName>
        <fullName evidence="1">Uncharacterized protein</fullName>
    </submittedName>
</protein>
<evidence type="ECO:0000313" key="2">
    <source>
        <dbReference type="Proteomes" id="UP000826271"/>
    </source>
</evidence>
<dbReference type="AlphaFoldDB" id="A0AAV6WTQ8"/>
<dbReference type="Proteomes" id="UP000826271">
    <property type="component" value="Unassembled WGS sequence"/>
</dbReference>
<organism evidence="1 2">
    <name type="scientific">Buddleja alternifolia</name>
    <dbReference type="NCBI Taxonomy" id="168488"/>
    <lineage>
        <taxon>Eukaryota</taxon>
        <taxon>Viridiplantae</taxon>
        <taxon>Streptophyta</taxon>
        <taxon>Embryophyta</taxon>
        <taxon>Tracheophyta</taxon>
        <taxon>Spermatophyta</taxon>
        <taxon>Magnoliopsida</taxon>
        <taxon>eudicotyledons</taxon>
        <taxon>Gunneridae</taxon>
        <taxon>Pentapetalae</taxon>
        <taxon>asterids</taxon>
        <taxon>lamiids</taxon>
        <taxon>Lamiales</taxon>
        <taxon>Scrophulariaceae</taxon>
        <taxon>Buddlejeae</taxon>
        <taxon>Buddleja</taxon>
    </lineage>
</organism>
<evidence type="ECO:0000313" key="1">
    <source>
        <dbReference type="EMBL" id="KAG8373941.1"/>
    </source>
</evidence>
<reference evidence="1" key="1">
    <citation type="submission" date="2019-10" db="EMBL/GenBank/DDBJ databases">
        <authorList>
            <person name="Zhang R."/>
            <person name="Pan Y."/>
            <person name="Wang J."/>
            <person name="Ma R."/>
            <person name="Yu S."/>
        </authorList>
    </citation>
    <scope>NUCLEOTIDE SEQUENCE</scope>
    <source>
        <strain evidence="1">LA-IB0</strain>
        <tissue evidence="1">Leaf</tissue>
    </source>
</reference>
<name>A0AAV6WTQ8_9LAMI</name>
<sequence length="255" mass="29245">MTDITLIVELRKDVDGLKMSSERTEKTLEELRTMIINLTANVQNNSPDIHIPTKCSRVEFPRFHGEDLRGWVYCCEQFFEVDEMPSDAKVKLAAVHLEGKDLQWHQIFMKGRLTRVLPNWEDKRRQLYIMEVAEEESEELEQVTVENELDESSEELSKEGDNLPNYHVSMNAMTGLQDFRTMRRNKSNSSYKLGLNDLTDLTEEEFAANYGGMVVVRESRAVVGVVIISSCYCEVNNGGCGLYVYQKWEAPMVGA</sequence>
<gene>
    <name evidence="1" type="ORF">BUALT_Bualt11G0077500</name>
</gene>
<dbReference type="Gene3D" id="1.10.287.2250">
    <property type="match status" value="1"/>
</dbReference>
<keyword evidence="2" id="KW-1185">Reference proteome</keyword>
<dbReference type="EMBL" id="WHWC01000011">
    <property type="protein sequence ID" value="KAG8373941.1"/>
    <property type="molecule type" value="Genomic_DNA"/>
</dbReference>